<keyword evidence="2" id="KW-0418">Kinase</keyword>
<accession>A0ABS3HXN6</accession>
<evidence type="ECO:0000259" key="1">
    <source>
        <dbReference type="Pfam" id="PF08543"/>
    </source>
</evidence>
<dbReference type="Proteomes" id="UP000664857">
    <property type="component" value="Unassembled WGS sequence"/>
</dbReference>
<dbReference type="Pfam" id="PF08543">
    <property type="entry name" value="Phos_pyr_kin"/>
    <property type="match status" value="1"/>
</dbReference>
<dbReference type="InterPro" id="IPR013749">
    <property type="entry name" value="PM/HMP-P_kinase-1"/>
</dbReference>
<protein>
    <submittedName>
        <fullName evidence="2">Bifunctional hydroxymethylpyrimidine kinase/phosphomethylpyrimidine kinase</fullName>
    </submittedName>
</protein>
<proteinExistence type="predicted"/>
<gene>
    <name evidence="2" type="ORF">DOK76_12545</name>
</gene>
<name>A0ABS3HXN6_9ENTE</name>
<dbReference type="Gene3D" id="3.40.1190.20">
    <property type="match status" value="1"/>
</dbReference>
<dbReference type="GO" id="GO:0016301">
    <property type="term" value="F:kinase activity"/>
    <property type="evidence" value="ECO:0007669"/>
    <property type="project" value="UniProtKB-KW"/>
</dbReference>
<comment type="caution">
    <text evidence="2">The sequence shown here is derived from an EMBL/GenBank/DDBJ whole genome shotgun (WGS) entry which is preliminary data.</text>
</comment>
<evidence type="ECO:0000313" key="3">
    <source>
        <dbReference type="Proteomes" id="UP000664857"/>
    </source>
</evidence>
<keyword evidence="3" id="KW-1185">Reference proteome</keyword>
<sequence>MVKKVLTINHSNSKATTGIQKDIQVFQQNGVFGFTTIVSIHTQYESFEVSNQVIEEQLESVFQDGPMDAIKVTEDLNEAGINSLNAFLKASPEQSVILETSLESLSLFTETLHQIQGIVITTPNKELFFNEASELLTELSNTYQVDFFIPYFKEEYYYLTIKNHDFLSIKAETTNSFSAYLTSQYAKNKRQAKD</sequence>
<keyword evidence="2" id="KW-0808">Transferase</keyword>
<reference evidence="2 3" key="1">
    <citation type="submission" date="2021-03" db="EMBL/GenBank/DDBJ databases">
        <title>Enterococcal diversity collection.</title>
        <authorList>
            <person name="Gilmore M.S."/>
            <person name="Schwartzman J."/>
            <person name="Van Tyne D."/>
            <person name="Martin M."/>
            <person name="Earl A.M."/>
            <person name="Manson A.L."/>
            <person name="Straub T."/>
            <person name="Salamzade R."/>
            <person name="Saavedra J."/>
            <person name="Lebreton F."/>
            <person name="Prichula J."/>
            <person name="Schaufler K."/>
            <person name="Gaca A."/>
            <person name="Sgardioli B."/>
            <person name="Wagenaar J."/>
            <person name="Strong T."/>
        </authorList>
    </citation>
    <scope>NUCLEOTIDE SEQUENCE [LARGE SCALE GENOMIC DNA]</scope>
    <source>
        <strain evidence="2 3">DIV0080</strain>
    </source>
</reference>
<feature type="domain" description="Pyridoxamine kinase/Phosphomethylpyrimidine kinase" evidence="1">
    <location>
        <begin position="15"/>
        <end position="82"/>
    </location>
</feature>
<dbReference type="SUPFAM" id="SSF53613">
    <property type="entry name" value="Ribokinase-like"/>
    <property type="match status" value="1"/>
</dbReference>
<dbReference type="EMBL" id="JAFLVX010000039">
    <property type="protein sequence ID" value="MBO0477903.1"/>
    <property type="molecule type" value="Genomic_DNA"/>
</dbReference>
<dbReference type="RefSeq" id="WP_206968292.1">
    <property type="nucleotide sequence ID" value="NZ_JAFLVX010000039.1"/>
</dbReference>
<dbReference type="InterPro" id="IPR029056">
    <property type="entry name" value="Ribokinase-like"/>
</dbReference>
<organism evidence="2 3">
    <name type="scientific">Candidatus Vagococcus giribetii</name>
    <dbReference type="NCBI Taxonomy" id="2230876"/>
    <lineage>
        <taxon>Bacteria</taxon>
        <taxon>Bacillati</taxon>
        <taxon>Bacillota</taxon>
        <taxon>Bacilli</taxon>
        <taxon>Lactobacillales</taxon>
        <taxon>Enterococcaceae</taxon>
        <taxon>Vagococcus</taxon>
    </lineage>
</organism>
<evidence type="ECO:0000313" key="2">
    <source>
        <dbReference type="EMBL" id="MBO0477903.1"/>
    </source>
</evidence>